<dbReference type="InterPro" id="IPR005171">
    <property type="entry name" value="Cyt_c_oxidase_su4_prok"/>
</dbReference>
<dbReference type="AlphaFoldDB" id="A0A439DRM4"/>
<gene>
    <name evidence="7" type="ORF">MELE44368_04205</name>
</gene>
<evidence type="ECO:0000313" key="8">
    <source>
        <dbReference type="Proteomes" id="UP000287177"/>
    </source>
</evidence>
<keyword evidence="4 6" id="KW-1133">Transmembrane helix</keyword>
<keyword evidence="5 6" id="KW-0472">Membrane</keyword>
<protein>
    <submittedName>
        <fullName evidence="7">Prokaryotic cytochrome C oxidase subunit IV family protein</fullName>
    </submittedName>
</protein>
<dbReference type="GO" id="GO:0005886">
    <property type="term" value="C:plasma membrane"/>
    <property type="evidence" value="ECO:0007669"/>
    <property type="project" value="UniProtKB-SubCell"/>
</dbReference>
<evidence type="ECO:0000256" key="6">
    <source>
        <dbReference type="SAM" id="Phobius"/>
    </source>
</evidence>
<reference evidence="7 8" key="1">
    <citation type="submission" date="2013-06" db="EMBL/GenBank/DDBJ databases">
        <title>The draft sequence of the Mycobacterium elephantis genome.</title>
        <authorList>
            <person name="Pettersson F.B."/>
            <person name="Das S."/>
            <person name="Dasgupta S."/>
            <person name="Bhattacharya A."/>
            <person name="Kirsebom L.A."/>
        </authorList>
    </citation>
    <scope>NUCLEOTIDE SEQUENCE [LARGE SCALE GENOMIC DNA]</scope>
    <source>
        <strain evidence="7 8">DSM 44368</strain>
    </source>
</reference>
<feature type="transmembrane region" description="Helical" evidence="6">
    <location>
        <begin position="49"/>
        <end position="71"/>
    </location>
</feature>
<dbReference type="EMBL" id="ATDN01000023">
    <property type="protein sequence ID" value="RWA18847.1"/>
    <property type="molecule type" value="Genomic_DNA"/>
</dbReference>
<evidence type="ECO:0000256" key="2">
    <source>
        <dbReference type="ARBA" id="ARBA00022475"/>
    </source>
</evidence>
<accession>A0A439DRM4</accession>
<proteinExistence type="predicted"/>
<organism evidence="7 8">
    <name type="scientific">Mycolicibacterium elephantis DSM 44368</name>
    <dbReference type="NCBI Taxonomy" id="1335622"/>
    <lineage>
        <taxon>Bacteria</taxon>
        <taxon>Bacillati</taxon>
        <taxon>Actinomycetota</taxon>
        <taxon>Actinomycetes</taxon>
        <taxon>Mycobacteriales</taxon>
        <taxon>Mycobacteriaceae</taxon>
        <taxon>Mycolicibacterium</taxon>
    </lineage>
</organism>
<comment type="subcellular location">
    <subcellularLocation>
        <location evidence="1">Cell membrane</location>
        <topology evidence="1">Multi-pass membrane protein</topology>
    </subcellularLocation>
</comment>
<evidence type="ECO:0000256" key="1">
    <source>
        <dbReference type="ARBA" id="ARBA00004651"/>
    </source>
</evidence>
<comment type="caution">
    <text evidence="7">The sequence shown here is derived from an EMBL/GenBank/DDBJ whole genome shotgun (WGS) entry which is preliminary data.</text>
</comment>
<evidence type="ECO:0000256" key="3">
    <source>
        <dbReference type="ARBA" id="ARBA00022692"/>
    </source>
</evidence>
<keyword evidence="3 6" id="KW-0812">Transmembrane</keyword>
<feature type="transmembrane region" description="Helical" evidence="6">
    <location>
        <begin position="83"/>
        <end position="100"/>
    </location>
</feature>
<evidence type="ECO:0000313" key="7">
    <source>
        <dbReference type="EMBL" id="RWA18847.1"/>
    </source>
</evidence>
<dbReference type="Proteomes" id="UP000287177">
    <property type="component" value="Unassembled WGS sequence"/>
</dbReference>
<name>A0A439DRM4_9MYCO</name>
<feature type="transmembrane region" description="Helical" evidence="6">
    <location>
        <begin position="20"/>
        <end position="37"/>
    </location>
</feature>
<evidence type="ECO:0000256" key="4">
    <source>
        <dbReference type="ARBA" id="ARBA00022989"/>
    </source>
</evidence>
<sequence length="101" mass="11443">MTVTDTADTRSRTTTARAMTWAWVLLTAITIGSWWLAPAHFTETVHASTPVTALVLVLALVKSRLIIRYFMEVRTAPRWLKRSTDAWLGVLFAAVFVIYLF</sequence>
<keyword evidence="8" id="KW-1185">Reference proteome</keyword>
<evidence type="ECO:0000256" key="5">
    <source>
        <dbReference type="ARBA" id="ARBA00023136"/>
    </source>
</evidence>
<dbReference type="Pfam" id="PF03626">
    <property type="entry name" value="COX4_pro"/>
    <property type="match status" value="1"/>
</dbReference>
<keyword evidence="2" id="KW-1003">Cell membrane</keyword>